<protein>
    <submittedName>
        <fullName evidence="1">Uncharacterized protein</fullName>
    </submittedName>
</protein>
<dbReference type="Proteomes" id="UP001597511">
    <property type="component" value="Unassembled WGS sequence"/>
</dbReference>
<proteinExistence type="predicted"/>
<sequence>MCHFTACLYSLFQQESKRPNGITYNNAIEYNQYIVDKQTEVMHMILSYVETVQKDPQSALENLSVQAKEVDVMIKDLKGMPAFKGNTEMRDVAVETFSFYADVFRNEYKQMTDLILSIDSTGGTAEQMALNEKITADVTRREEVMVNKFLKAQRTFAKENRLKLEENKAEKEFEEKINSYE</sequence>
<gene>
    <name evidence="1" type="ORF">ACFS6H_04605</name>
</gene>
<keyword evidence="2" id="KW-1185">Reference proteome</keyword>
<comment type="caution">
    <text evidence="1">The sequence shown here is derived from an EMBL/GenBank/DDBJ whole genome shotgun (WGS) entry which is preliminary data.</text>
</comment>
<organism evidence="1 2">
    <name type="scientific">Terrimonas rubra</name>
    <dbReference type="NCBI Taxonomy" id="1035890"/>
    <lineage>
        <taxon>Bacteria</taxon>
        <taxon>Pseudomonadati</taxon>
        <taxon>Bacteroidota</taxon>
        <taxon>Chitinophagia</taxon>
        <taxon>Chitinophagales</taxon>
        <taxon>Chitinophagaceae</taxon>
        <taxon>Terrimonas</taxon>
    </lineage>
</organism>
<accession>A0ABW6A426</accession>
<dbReference type="EMBL" id="JBHUOZ010000001">
    <property type="protein sequence ID" value="MFD2918981.1"/>
    <property type="molecule type" value="Genomic_DNA"/>
</dbReference>
<evidence type="ECO:0000313" key="1">
    <source>
        <dbReference type="EMBL" id="MFD2918981.1"/>
    </source>
</evidence>
<dbReference type="RefSeq" id="WP_386095687.1">
    <property type="nucleotide sequence ID" value="NZ_JBHUOZ010000001.1"/>
</dbReference>
<reference evidence="2" key="1">
    <citation type="journal article" date="2019" name="Int. J. Syst. Evol. Microbiol.">
        <title>The Global Catalogue of Microorganisms (GCM) 10K type strain sequencing project: providing services to taxonomists for standard genome sequencing and annotation.</title>
        <authorList>
            <consortium name="The Broad Institute Genomics Platform"/>
            <consortium name="The Broad Institute Genome Sequencing Center for Infectious Disease"/>
            <person name="Wu L."/>
            <person name="Ma J."/>
        </authorList>
    </citation>
    <scope>NUCLEOTIDE SEQUENCE [LARGE SCALE GENOMIC DNA]</scope>
    <source>
        <strain evidence="2">KCTC 23299</strain>
    </source>
</reference>
<name>A0ABW6A426_9BACT</name>
<evidence type="ECO:0000313" key="2">
    <source>
        <dbReference type="Proteomes" id="UP001597511"/>
    </source>
</evidence>